<evidence type="ECO:0000313" key="2">
    <source>
        <dbReference type="EMBL" id="GAI85965.1"/>
    </source>
</evidence>
<gene>
    <name evidence="2" type="ORF">S12H4_12716</name>
</gene>
<protein>
    <submittedName>
        <fullName evidence="2">Uncharacterized protein</fullName>
    </submittedName>
</protein>
<sequence>MQAHFKGEWGTHFEERKIGVEKMIGDEWDMENPVHKAAAFDKTILGMVAELQQLRAERRTEPGLPGTGDTGDGASGAIEKFEEFSSQHPDYVNDPDPKIRSKGAALRDLAWAAKKRSGG</sequence>
<dbReference type="AlphaFoldDB" id="X1TEI1"/>
<proteinExistence type="predicted"/>
<organism evidence="2">
    <name type="scientific">marine sediment metagenome</name>
    <dbReference type="NCBI Taxonomy" id="412755"/>
    <lineage>
        <taxon>unclassified sequences</taxon>
        <taxon>metagenomes</taxon>
        <taxon>ecological metagenomes</taxon>
    </lineage>
</organism>
<reference evidence="2" key="1">
    <citation type="journal article" date="2014" name="Front. Microbiol.">
        <title>High frequency of phylogenetically diverse reductive dehalogenase-homologous genes in deep subseafloor sedimentary metagenomes.</title>
        <authorList>
            <person name="Kawai M."/>
            <person name="Futagami T."/>
            <person name="Toyoda A."/>
            <person name="Takaki Y."/>
            <person name="Nishi S."/>
            <person name="Hori S."/>
            <person name="Arai W."/>
            <person name="Tsubouchi T."/>
            <person name="Morono Y."/>
            <person name="Uchiyama I."/>
            <person name="Ito T."/>
            <person name="Fujiyama A."/>
            <person name="Inagaki F."/>
            <person name="Takami H."/>
        </authorList>
    </citation>
    <scope>NUCLEOTIDE SEQUENCE</scope>
    <source>
        <strain evidence="2">Expedition CK06-06</strain>
    </source>
</reference>
<name>X1TEI1_9ZZZZ</name>
<feature type="region of interest" description="Disordered" evidence="1">
    <location>
        <begin position="57"/>
        <end position="99"/>
    </location>
</feature>
<feature type="compositionally biased region" description="Gly residues" evidence="1">
    <location>
        <begin position="65"/>
        <end position="74"/>
    </location>
</feature>
<evidence type="ECO:0000256" key="1">
    <source>
        <dbReference type="SAM" id="MobiDB-lite"/>
    </source>
</evidence>
<dbReference type="EMBL" id="BARW01006074">
    <property type="protein sequence ID" value="GAI85965.1"/>
    <property type="molecule type" value="Genomic_DNA"/>
</dbReference>
<comment type="caution">
    <text evidence="2">The sequence shown here is derived from an EMBL/GenBank/DDBJ whole genome shotgun (WGS) entry which is preliminary data.</text>
</comment>
<accession>X1TEI1</accession>